<proteinExistence type="predicted"/>
<dbReference type="RefSeq" id="WP_241218042.1">
    <property type="nucleotide sequence ID" value="NZ_BAAADY010000003.1"/>
</dbReference>
<gene>
    <name evidence="2" type="ORF">GGR89_002575</name>
</gene>
<protein>
    <submittedName>
        <fullName evidence="2">Uncharacterized protein</fullName>
    </submittedName>
</protein>
<keyword evidence="3" id="KW-1185">Reference proteome</keyword>
<evidence type="ECO:0000313" key="2">
    <source>
        <dbReference type="EMBL" id="NJB98244.1"/>
    </source>
</evidence>
<feature type="region of interest" description="Disordered" evidence="1">
    <location>
        <begin position="1"/>
        <end position="29"/>
    </location>
</feature>
<reference evidence="2 3" key="1">
    <citation type="submission" date="2020-03" db="EMBL/GenBank/DDBJ databases">
        <title>Genomic Encyclopedia of Type Strains, Phase IV (KMG-IV): sequencing the most valuable type-strain genomes for metagenomic binning, comparative biology and taxonomic classification.</title>
        <authorList>
            <person name="Goeker M."/>
        </authorList>
    </citation>
    <scope>NUCLEOTIDE SEQUENCE [LARGE SCALE GENOMIC DNA]</scope>
    <source>
        <strain evidence="2 3">DSM 7225</strain>
    </source>
</reference>
<name>A0A7X5XZH1_9SPHN</name>
<dbReference type="EMBL" id="JAATJB010000007">
    <property type="protein sequence ID" value="NJB98244.1"/>
    <property type="molecule type" value="Genomic_DNA"/>
</dbReference>
<organism evidence="2 3">
    <name type="scientific">Sphingomonas trueperi</name>
    <dbReference type="NCBI Taxonomy" id="53317"/>
    <lineage>
        <taxon>Bacteria</taxon>
        <taxon>Pseudomonadati</taxon>
        <taxon>Pseudomonadota</taxon>
        <taxon>Alphaproteobacteria</taxon>
        <taxon>Sphingomonadales</taxon>
        <taxon>Sphingomonadaceae</taxon>
        <taxon>Sphingomonas</taxon>
    </lineage>
</organism>
<evidence type="ECO:0000313" key="3">
    <source>
        <dbReference type="Proteomes" id="UP000531251"/>
    </source>
</evidence>
<feature type="compositionally biased region" description="Basic and acidic residues" evidence="1">
    <location>
        <begin position="10"/>
        <end position="29"/>
    </location>
</feature>
<dbReference type="AlphaFoldDB" id="A0A7X5XZH1"/>
<sequence length="271" mass="29027">MQNRVPVPRAARDLPDFDPVPRQRNRHDGWTPERQKAFIEALADTGSVRRAANMVNMAQANAYALRRAAGAEGFRRAWDAALDFGLARLKDEAFTRAIEGELIPVFDRGKLMGFRRKRNDALLMFCLRHYGQDANGKRTTINYFSARAAAGTGEGGAGAAASTTTVRTVITGDGAGDSMAARDDRTAAALESFAGVTLDAEAQAAINAALEACAARRAAADAQIALGGEDAIDALEADPEEHFIRLGEDSLPYRGVIEFPGQSEDEGGWDG</sequence>
<evidence type="ECO:0000256" key="1">
    <source>
        <dbReference type="SAM" id="MobiDB-lite"/>
    </source>
</evidence>
<accession>A0A7X5XZH1</accession>
<dbReference type="Proteomes" id="UP000531251">
    <property type="component" value="Unassembled WGS sequence"/>
</dbReference>
<comment type="caution">
    <text evidence="2">The sequence shown here is derived from an EMBL/GenBank/DDBJ whole genome shotgun (WGS) entry which is preliminary data.</text>
</comment>